<protein>
    <submittedName>
        <fullName evidence="1">Uncharacterized protein</fullName>
    </submittedName>
</protein>
<proteinExistence type="predicted"/>
<dbReference type="eggNOG" id="ENOG502ZYGV">
    <property type="taxonomic scope" value="Bacteria"/>
</dbReference>
<gene>
    <name evidence="1" type="ORF">CAMGR0001_2696</name>
</gene>
<keyword evidence="2" id="KW-1185">Reference proteome</keyword>
<evidence type="ECO:0000313" key="1">
    <source>
        <dbReference type="EMBL" id="EEV18683.1"/>
    </source>
</evidence>
<dbReference type="STRING" id="824.CGRAC_0302"/>
<organism evidence="1 2">
    <name type="scientific">Campylobacter gracilis RM3268</name>
    <dbReference type="NCBI Taxonomy" id="553220"/>
    <lineage>
        <taxon>Bacteria</taxon>
        <taxon>Pseudomonadati</taxon>
        <taxon>Campylobacterota</taxon>
        <taxon>Epsilonproteobacteria</taxon>
        <taxon>Campylobacterales</taxon>
        <taxon>Campylobacteraceae</taxon>
        <taxon>Campylobacter</taxon>
    </lineage>
</organism>
<dbReference type="Proteomes" id="UP000005709">
    <property type="component" value="Unassembled WGS sequence"/>
</dbReference>
<name>C8PF55_9BACT</name>
<dbReference type="EMBL" id="ACYG01000009">
    <property type="protein sequence ID" value="EEV18683.1"/>
    <property type="molecule type" value="Genomic_DNA"/>
</dbReference>
<dbReference type="OrthoDB" id="5327173at2"/>
<dbReference type="AlphaFoldDB" id="C8PF55"/>
<evidence type="ECO:0000313" key="2">
    <source>
        <dbReference type="Proteomes" id="UP000005709"/>
    </source>
</evidence>
<reference evidence="1 2" key="1">
    <citation type="submission" date="2009-07" db="EMBL/GenBank/DDBJ databases">
        <authorList>
            <person name="Madupu R."/>
            <person name="Sebastian Y."/>
            <person name="Durkin A.S."/>
            <person name="Torralba M."/>
            <person name="Methe B."/>
            <person name="Sutton G.G."/>
            <person name="Strausberg R.L."/>
            <person name="Nelson K.E."/>
        </authorList>
    </citation>
    <scope>NUCLEOTIDE SEQUENCE [LARGE SCALE GENOMIC DNA]</scope>
    <source>
        <strain evidence="1 2">RM3268</strain>
    </source>
</reference>
<sequence length="210" mass="25334">MKFKILKPNELYGWVFNKDEELYKALGFDCWMDSFIRILAQIPGARKKDILDYIEYEIFDWYEWFELYGIIQSDYKLADEDNPEISAYPTYAGEYFGVMGQLFLGGMIDFGIEGENLRKEWADFDTNLSKIDLGMSLYEKWIYFRDNFFFGYKFLEEENITPKAEITWKNPDTWSRFSHWMCMTKAGKEYRDKILKPRLYEKYKDVVIEV</sequence>
<dbReference type="RefSeq" id="WP_005869788.1">
    <property type="nucleotide sequence ID" value="NZ_ACYG01000009.1"/>
</dbReference>
<accession>C8PF55</accession>
<comment type="caution">
    <text evidence="1">The sequence shown here is derived from an EMBL/GenBank/DDBJ whole genome shotgun (WGS) entry which is preliminary data.</text>
</comment>